<keyword evidence="3" id="KW-1133">Transmembrane helix</keyword>
<feature type="compositionally biased region" description="Low complexity" evidence="2">
    <location>
        <begin position="406"/>
        <end position="415"/>
    </location>
</feature>
<dbReference type="GeneID" id="126878717"/>
<feature type="region of interest" description="Disordered" evidence="2">
    <location>
        <begin position="43"/>
        <end position="68"/>
    </location>
</feature>
<feature type="region of interest" description="Disordered" evidence="2">
    <location>
        <begin position="250"/>
        <end position="274"/>
    </location>
</feature>
<feature type="transmembrane region" description="Helical" evidence="3">
    <location>
        <begin position="1006"/>
        <end position="1028"/>
    </location>
</feature>
<keyword evidence="5" id="KW-1185">Reference proteome</keyword>
<feature type="compositionally biased region" description="Polar residues" evidence="2">
    <location>
        <begin position="520"/>
        <end position="529"/>
    </location>
</feature>
<reference evidence="4" key="1">
    <citation type="submission" date="2025-05" db="UniProtKB">
        <authorList>
            <consortium name="EnsemblMetazoa"/>
        </authorList>
    </citation>
    <scope>IDENTIFICATION</scope>
</reference>
<accession>A0ABM5JHX4</accession>
<feature type="region of interest" description="Disordered" evidence="2">
    <location>
        <begin position="520"/>
        <end position="553"/>
    </location>
</feature>
<organism evidence="4 5">
    <name type="scientific">Diabrotica virgifera virgifera</name>
    <name type="common">western corn rootworm</name>
    <dbReference type="NCBI Taxonomy" id="50390"/>
    <lineage>
        <taxon>Eukaryota</taxon>
        <taxon>Metazoa</taxon>
        <taxon>Ecdysozoa</taxon>
        <taxon>Arthropoda</taxon>
        <taxon>Hexapoda</taxon>
        <taxon>Insecta</taxon>
        <taxon>Pterygota</taxon>
        <taxon>Neoptera</taxon>
        <taxon>Endopterygota</taxon>
        <taxon>Coleoptera</taxon>
        <taxon>Polyphaga</taxon>
        <taxon>Cucujiformia</taxon>
        <taxon>Chrysomeloidea</taxon>
        <taxon>Chrysomelidae</taxon>
        <taxon>Galerucinae</taxon>
        <taxon>Diabroticina</taxon>
        <taxon>Diabroticites</taxon>
        <taxon>Diabrotica</taxon>
    </lineage>
</organism>
<evidence type="ECO:0000256" key="3">
    <source>
        <dbReference type="SAM" id="Phobius"/>
    </source>
</evidence>
<name>A0ABM5JHX4_DIAVI</name>
<proteinExistence type="predicted"/>
<dbReference type="EnsemblMetazoa" id="XM_050641584.1">
    <property type="protein sequence ID" value="XP_050497541.1"/>
    <property type="gene ID" value="LOC126878717"/>
</dbReference>
<feature type="compositionally biased region" description="Basic and acidic residues" evidence="2">
    <location>
        <begin position="43"/>
        <end position="57"/>
    </location>
</feature>
<feature type="region of interest" description="Disordered" evidence="2">
    <location>
        <begin position="132"/>
        <end position="174"/>
    </location>
</feature>
<evidence type="ECO:0000256" key="2">
    <source>
        <dbReference type="SAM" id="MobiDB-lite"/>
    </source>
</evidence>
<keyword evidence="3" id="KW-0472">Membrane</keyword>
<feature type="region of interest" description="Disordered" evidence="2">
    <location>
        <begin position="332"/>
        <end position="357"/>
    </location>
</feature>
<evidence type="ECO:0000313" key="5">
    <source>
        <dbReference type="Proteomes" id="UP001652700"/>
    </source>
</evidence>
<sequence length="1054" mass="120318">MNDQTNTVFLDHELPGPPTVLPSTHLRNSIRVPNQGTFYFKYEDSDSSMERNERDTSQDGNGNSQPCIKPEEEFLVDNRNGVNSSDLSQDISNQSKIVQNSDLVPNTDPVYNNSGVRETAILSTTSNIPRITVTRRNTSASQAETGLNENDPNDETSNQSQLAQNTDSSLENGAVHDNTLVYENSLLSISKMSRKPKVIRRNTLPSQAGKSLPRPKSVPEDTIRLLVQKAEELISPDFRFKRSDKWSKSVETDNSCDASCEEDEKESHHSDDFDSSTATLKAAANSFYDLADNDNKQWLGHSRVTVATNNVMNNFSISESALHKLDLSQKELPSSSVSTNNVNTNSNNSTSSTVEEALPQLPIKETSSKKRKLRRRRLFGKSDTHLETFRTSITHLIKSVSCPGNSTSKASSSSSRESDHYLEDTTEKLNKVESSAEDTDEDNVKRPIFKYGGMTRYLDSECVANRFCLSPGEHSGSMSEQAWDNYQENYLSEPYSESQDSDAARRLLNFGEDYGKFLDSQSDWSTPSDISPKMSRKFGQPVDEDEDEDQSNNEQEALAKLFEKSKTDLEINQRKYANSLEYLYRYITPDVLGSLLNSQSDLSQTSDISYRRRQKFCQPTHEDELESAQESLTKKFNTEPTHEINQLNYEDLLQFYQCITLNINDIINACDEHLSMLNQMRDSPEELKMSRQDLSQTMGLCKNWWALKKKTVVVSQYISLCEEMHTLYAIFKSTNFDQIKNASTRYDHHTQLEQHIRLCQSSMNLLQAHHEDLMKLNKSVDQFILQNEHPNEVNKSTLKGYVDNLYELFHNIYKNMNQKYEELQLSLPIWKKMDDAVELFELDLNMDDHKINAISRSLKDGKVVDQAVTIRELANLLPKIKKSNPRDHDGQEGYVSDSGISDEGSENDTRDRERKLAMIRQLFKEFNAEPTINNQAKDILRKRIQKIEDKLRNLQSRFQDMLEHDLNGSLITEKLSTVYEKEGEELAPGDPDHDPGSNNHRLFWRLFRTSFSFTLIILAAVCISAIIAPKCCENKNNYNWSPVPQLHFQDRPAI</sequence>
<feature type="region of interest" description="Disordered" evidence="2">
    <location>
        <begin position="881"/>
        <end position="911"/>
    </location>
</feature>
<feature type="coiled-coil region" evidence="1">
    <location>
        <begin position="937"/>
        <end position="964"/>
    </location>
</feature>
<feature type="region of interest" description="Disordered" evidence="2">
    <location>
        <begin position="198"/>
        <end position="219"/>
    </location>
</feature>
<evidence type="ECO:0000256" key="1">
    <source>
        <dbReference type="SAM" id="Coils"/>
    </source>
</evidence>
<feature type="compositionally biased region" description="Low complexity" evidence="2">
    <location>
        <begin position="334"/>
        <end position="354"/>
    </location>
</feature>
<feature type="compositionally biased region" description="Polar residues" evidence="2">
    <location>
        <begin position="132"/>
        <end position="171"/>
    </location>
</feature>
<keyword evidence="1" id="KW-0175">Coiled coil</keyword>
<feature type="region of interest" description="Disordered" evidence="2">
    <location>
        <begin position="400"/>
        <end position="441"/>
    </location>
</feature>
<dbReference type="RefSeq" id="XP_050497541.1">
    <property type="nucleotide sequence ID" value="XM_050641584.1"/>
</dbReference>
<keyword evidence="3" id="KW-0812">Transmembrane</keyword>
<dbReference type="Proteomes" id="UP001652700">
    <property type="component" value="Unplaced"/>
</dbReference>
<protein>
    <recommendedName>
        <fullName evidence="6">KASH domain-containing protein</fullName>
    </recommendedName>
</protein>
<evidence type="ECO:0000313" key="4">
    <source>
        <dbReference type="EnsemblMetazoa" id="XP_050497541.1"/>
    </source>
</evidence>
<evidence type="ECO:0008006" key="6">
    <source>
        <dbReference type="Google" id="ProtNLM"/>
    </source>
</evidence>
<feature type="compositionally biased region" description="Acidic residues" evidence="2">
    <location>
        <begin position="542"/>
        <end position="551"/>
    </location>
</feature>
<feature type="compositionally biased region" description="Basic and acidic residues" evidence="2">
    <location>
        <begin position="416"/>
        <end position="431"/>
    </location>
</feature>